<keyword evidence="3" id="KW-0934">Plastid</keyword>
<keyword evidence="2" id="KW-0150">Chloroplast</keyword>
<dbReference type="GO" id="GO:0005982">
    <property type="term" value="P:starch metabolic process"/>
    <property type="evidence" value="ECO:0000318"/>
    <property type="project" value="GO_Central"/>
</dbReference>
<organism evidence="7 8">
    <name type="scientific">Citrus sinensis</name>
    <name type="common">Sweet orange</name>
    <name type="synonym">Citrus aurantium var. sinensis</name>
    <dbReference type="NCBI Taxonomy" id="2711"/>
    <lineage>
        <taxon>Eukaryota</taxon>
        <taxon>Viridiplantae</taxon>
        <taxon>Streptophyta</taxon>
        <taxon>Embryophyta</taxon>
        <taxon>Tracheophyta</taxon>
        <taxon>Spermatophyta</taxon>
        <taxon>Magnoliopsida</taxon>
        <taxon>eudicotyledons</taxon>
        <taxon>Gunneridae</taxon>
        <taxon>Pentapetalae</taxon>
        <taxon>rosids</taxon>
        <taxon>malvids</taxon>
        <taxon>Sapindales</taxon>
        <taxon>Rutaceae</taxon>
        <taxon>Aurantioideae</taxon>
        <taxon>Citrus</taxon>
    </lineage>
</organism>
<feature type="region of interest" description="Disordered" evidence="6">
    <location>
        <begin position="602"/>
        <end position="622"/>
    </location>
</feature>
<gene>
    <name evidence="7" type="ORF">CISIN_1g006998mg</name>
</gene>
<dbReference type="PaxDb" id="2711-XP_006489480.1"/>
<keyword evidence="8" id="KW-1185">Reference proteome</keyword>
<evidence type="ECO:0000256" key="5">
    <source>
        <dbReference type="ARBA" id="ARBA00038237"/>
    </source>
</evidence>
<keyword evidence="4" id="KW-0809">Transit peptide</keyword>
<name>A0A067ERW4_CITSI</name>
<evidence type="ECO:0000313" key="7">
    <source>
        <dbReference type="EMBL" id="KDO53962.1"/>
    </source>
</evidence>
<reference evidence="7 8" key="1">
    <citation type="submission" date="2014-04" db="EMBL/GenBank/DDBJ databases">
        <authorList>
            <consortium name="International Citrus Genome Consortium"/>
            <person name="Gmitter F."/>
            <person name="Chen C."/>
            <person name="Farmerie W."/>
            <person name="Harkins T."/>
            <person name="Desany B."/>
            <person name="Mohiuddin M."/>
            <person name="Kodira C."/>
            <person name="Borodovsky M."/>
            <person name="Lomsadze A."/>
            <person name="Burns P."/>
            <person name="Jenkins J."/>
            <person name="Prochnik S."/>
            <person name="Shu S."/>
            <person name="Chapman J."/>
            <person name="Pitluck S."/>
            <person name="Schmutz J."/>
            <person name="Rokhsar D."/>
        </authorList>
    </citation>
    <scope>NUCLEOTIDE SEQUENCE</scope>
</reference>
<evidence type="ECO:0000256" key="6">
    <source>
        <dbReference type="SAM" id="MobiDB-lite"/>
    </source>
</evidence>
<feature type="region of interest" description="Disordered" evidence="6">
    <location>
        <begin position="80"/>
        <end position="100"/>
    </location>
</feature>
<evidence type="ECO:0000256" key="3">
    <source>
        <dbReference type="ARBA" id="ARBA00022640"/>
    </source>
</evidence>
<comment type="subcellular location">
    <subcellularLocation>
        <location evidence="1">Plastid</location>
        <location evidence="1">Chloroplast stroma</location>
    </subcellularLocation>
</comment>
<accession>A0A067ERW4</accession>
<dbReference type="STRING" id="2711.A0A067ERW4"/>
<dbReference type="SMR" id="A0A067ERW4"/>
<dbReference type="GO" id="GO:2000904">
    <property type="term" value="P:regulation of starch metabolic process"/>
    <property type="evidence" value="ECO:0000318"/>
    <property type="project" value="GO_Central"/>
</dbReference>
<evidence type="ECO:0000256" key="2">
    <source>
        <dbReference type="ARBA" id="ARBA00022528"/>
    </source>
</evidence>
<comment type="similarity">
    <text evidence="5">Belongs to the ESV1 family.</text>
</comment>
<dbReference type="InterPro" id="IPR052495">
    <property type="entry name" value="Alpha-glucan_binding_chloro"/>
</dbReference>
<sequence length="622" mass="70460">MASQLSHYPRATGHRANPPLIFTTRRTTPQQINFWSRRTGAKVGVSNSEGGGSYLDMWQKAVDRDRKEIEFQKIAGSLAESGDVDGNEGGGGRDLTEQLEKKSEEFSKILDVSKEERDRIQRLQVIDRAAAAIAAARAILEEKNGSVVKNGESSGTAEVSRFVKKNSESSGAAEISPFVKNSESNGTAEVPERDSSGALSAGIFVPRSGTPGNRTPAPGPDFWSWSPPEDDDRDMRDVRDLQMAEKSSVYPTPVNPVVEKARSVDILPIPFESKLSEPKPDPLLPPFQSLLGVEKEEVSETNLETPSLEEERDLGALFSAHAAEAAHALDKVDELATRGINPDGSRWWKETGIEQRPDGVVCRWTMTRGVSADEALEWQEKFWEAADELGHKELGSEKSGRDATGNVWREFWTESMWQNQGLVHLEKTADKWGKNGNGDEWQEKWWEHYDASGKAEKWAHKWCSIDPNTQLDAGHAHVWHERWGEKYDGHGGSMKYTDKWAERCEGDGWSKWGDKWDENFDPNSHGVKQGETWWAGKYGERWNRTWGERHNGSGWVHKYGKSSSGELWDTHEQQETWYERFPHFGFYHCFDNSVQLREVRKPSEFQEEPFEIQDKRSELQEP</sequence>
<dbReference type="PANTHER" id="PTHR34113:SF2">
    <property type="entry name" value="PROTEIN LIKE EARLY STARVATION, CHLOROPLASTIC"/>
    <property type="match status" value="1"/>
</dbReference>
<evidence type="ECO:0000256" key="4">
    <source>
        <dbReference type="ARBA" id="ARBA00022946"/>
    </source>
</evidence>
<dbReference type="AlphaFoldDB" id="A0A067ERW4"/>
<proteinExistence type="inferred from homology"/>
<dbReference type="PANTHER" id="PTHR34113">
    <property type="entry name" value="INACTIVE PURPLE ACID PHOSPHATASE-LIKE PROTEIN"/>
    <property type="match status" value="1"/>
</dbReference>
<dbReference type="EMBL" id="KK785004">
    <property type="protein sequence ID" value="KDO53962.1"/>
    <property type="molecule type" value="Genomic_DNA"/>
</dbReference>
<dbReference type="Proteomes" id="UP000027120">
    <property type="component" value="Unassembled WGS sequence"/>
</dbReference>
<feature type="compositionally biased region" description="Basic and acidic residues" evidence="6">
    <location>
        <begin position="612"/>
        <end position="622"/>
    </location>
</feature>
<feature type="region of interest" description="Disordered" evidence="6">
    <location>
        <begin position="1"/>
        <end position="20"/>
    </location>
</feature>
<evidence type="ECO:0000313" key="8">
    <source>
        <dbReference type="Proteomes" id="UP000027120"/>
    </source>
</evidence>
<evidence type="ECO:0000256" key="1">
    <source>
        <dbReference type="ARBA" id="ARBA00004470"/>
    </source>
</evidence>
<dbReference type="eggNOG" id="ENOG502QSD3">
    <property type="taxonomic scope" value="Eukaryota"/>
</dbReference>
<protein>
    <submittedName>
        <fullName evidence="7">Uncharacterized protein</fullName>
    </submittedName>
</protein>
<feature type="region of interest" description="Disordered" evidence="6">
    <location>
        <begin position="165"/>
        <end position="234"/>
    </location>
</feature>
<dbReference type="GO" id="GO:0009570">
    <property type="term" value="C:chloroplast stroma"/>
    <property type="evidence" value="ECO:0007669"/>
    <property type="project" value="UniProtKB-SubCell"/>
</dbReference>